<evidence type="ECO:0000313" key="1">
    <source>
        <dbReference type="EMBL" id="PWJ44999.1"/>
    </source>
</evidence>
<dbReference type="Pfam" id="PF04338">
    <property type="entry name" value="DUF481"/>
    <property type="match status" value="1"/>
</dbReference>
<dbReference type="Proteomes" id="UP000245535">
    <property type="component" value="Unassembled WGS sequence"/>
</dbReference>
<gene>
    <name evidence="1" type="ORF">BC781_1011397</name>
</gene>
<name>A0A315ZIG4_SEDFL</name>
<dbReference type="RefSeq" id="WP_109616457.1">
    <property type="nucleotide sequence ID" value="NZ_QGDO01000001.1"/>
</dbReference>
<reference evidence="1 2" key="1">
    <citation type="submission" date="2018-03" db="EMBL/GenBank/DDBJ databases">
        <title>Genomic Encyclopedia of Archaeal and Bacterial Type Strains, Phase II (KMG-II): from individual species to whole genera.</title>
        <authorList>
            <person name="Goeker M."/>
        </authorList>
    </citation>
    <scope>NUCLEOTIDE SEQUENCE [LARGE SCALE GENOMIC DNA]</scope>
    <source>
        <strain evidence="1 2">DSM 28229</strain>
    </source>
</reference>
<dbReference type="InterPro" id="IPR007433">
    <property type="entry name" value="DUF481"/>
</dbReference>
<dbReference type="OrthoDB" id="6118633at2"/>
<dbReference type="EMBL" id="QGDO01000001">
    <property type="protein sequence ID" value="PWJ44999.1"/>
    <property type="molecule type" value="Genomic_DNA"/>
</dbReference>
<sequence>MQRIFFSLLLVLISVMGVNAQILNVEAVRLQEDTTNVWLGAFTGTYTLQSQQTKTLDFSFETNAAHLGQNADYYFIGNMNFLKGNGEQLISNGYLHLRSNIYKIWKISPEIFTQLQYDNVRGLKERYLIGSDARYNLKEGEKFKTSVGLGAMFEHELWQEENEEQGNIGSFRETQFFKIASYLSVNWDISDKLFFNVISYYQVPFERLSQYRLSATGNFNIKLSEHWAFTTSFSYWYENEPIIAIDKVNYTIQNGLTLSF</sequence>
<proteinExistence type="predicted"/>
<dbReference type="AlphaFoldDB" id="A0A315ZIG4"/>
<protein>
    <submittedName>
        <fullName evidence="1">Uncharacterized protein DUF481</fullName>
    </submittedName>
</protein>
<keyword evidence="2" id="KW-1185">Reference proteome</keyword>
<accession>A0A315ZIG4</accession>
<comment type="caution">
    <text evidence="1">The sequence shown here is derived from an EMBL/GenBank/DDBJ whole genome shotgun (WGS) entry which is preliminary data.</text>
</comment>
<evidence type="ECO:0000313" key="2">
    <source>
        <dbReference type="Proteomes" id="UP000245535"/>
    </source>
</evidence>
<organism evidence="1 2">
    <name type="scientific">Sediminitomix flava</name>
    <dbReference type="NCBI Taxonomy" id="379075"/>
    <lineage>
        <taxon>Bacteria</taxon>
        <taxon>Pseudomonadati</taxon>
        <taxon>Bacteroidota</taxon>
        <taxon>Cytophagia</taxon>
        <taxon>Cytophagales</taxon>
        <taxon>Flammeovirgaceae</taxon>
        <taxon>Sediminitomix</taxon>
    </lineage>
</organism>